<keyword evidence="3" id="KW-1185">Reference proteome</keyword>
<protein>
    <submittedName>
        <fullName evidence="2">Uncharacterized protein</fullName>
    </submittedName>
</protein>
<gene>
    <name evidence="2" type="ORF">SAY86_014188</name>
</gene>
<reference evidence="2 3" key="1">
    <citation type="journal article" date="2023" name="Hortic Res">
        <title>Pangenome of water caltrop reveals structural variations and asymmetric subgenome divergence after allopolyploidization.</title>
        <authorList>
            <person name="Zhang X."/>
            <person name="Chen Y."/>
            <person name="Wang L."/>
            <person name="Yuan Y."/>
            <person name="Fang M."/>
            <person name="Shi L."/>
            <person name="Lu R."/>
            <person name="Comes H.P."/>
            <person name="Ma Y."/>
            <person name="Chen Y."/>
            <person name="Huang G."/>
            <person name="Zhou Y."/>
            <person name="Zheng Z."/>
            <person name="Qiu Y."/>
        </authorList>
    </citation>
    <scope>NUCLEOTIDE SEQUENCE [LARGE SCALE GENOMIC DNA]</scope>
    <source>
        <strain evidence="2">F231</strain>
    </source>
</reference>
<dbReference type="AlphaFoldDB" id="A0AAN7QQK6"/>
<evidence type="ECO:0000313" key="3">
    <source>
        <dbReference type="Proteomes" id="UP001346149"/>
    </source>
</evidence>
<feature type="chain" id="PRO_5042986757" evidence="1">
    <location>
        <begin position="20"/>
        <end position="63"/>
    </location>
</feature>
<evidence type="ECO:0000256" key="1">
    <source>
        <dbReference type="SAM" id="SignalP"/>
    </source>
</evidence>
<sequence length="63" mass="7213">MATALIMGLLLANKELTRGALDTGGGRRKPPTRTMPNQKNTEHLFKVYDLRNLWIDTKPKFSW</sequence>
<feature type="signal peptide" evidence="1">
    <location>
        <begin position="1"/>
        <end position="19"/>
    </location>
</feature>
<proteinExistence type="predicted"/>
<evidence type="ECO:0000313" key="2">
    <source>
        <dbReference type="EMBL" id="KAK4772413.1"/>
    </source>
</evidence>
<dbReference type="EMBL" id="JAXQNO010000020">
    <property type="protein sequence ID" value="KAK4772413.1"/>
    <property type="molecule type" value="Genomic_DNA"/>
</dbReference>
<keyword evidence="1" id="KW-0732">Signal</keyword>
<dbReference type="Proteomes" id="UP001346149">
    <property type="component" value="Unassembled WGS sequence"/>
</dbReference>
<name>A0AAN7QQK6_TRANT</name>
<comment type="caution">
    <text evidence="2">The sequence shown here is derived from an EMBL/GenBank/DDBJ whole genome shotgun (WGS) entry which is preliminary data.</text>
</comment>
<accession>A0AAN7QQK6</accession>
<organism evidence="2 3">
    <name type="scientific">Trapa natans</name>
    <name type="common">Water chestnut</name>
    <dbReference type="NCBI Taxonomy" id="22666"/>
    <lineage>
        <taxon>Eukaryota</taxon>
        <taxon>Viridiplantae</taxon>
        <taxon>Streptophyta</taxon>
        <taxon>Embryophyta</taxon>
        <taxon>Tracheophyta</taxon>
        <taxon>Spermatophyta</taxon>
        <taxon>Magnoliopsida</taxon>
        <taxon>eudicotyledons</taxon>
        <taxon>Gunneridae</taxon>
        <taxon>Pentapetalae</taxon>
        <taxon>rosids</taxon>
        <taxon>malvids</taxon>
        <taxon>Myrtales</taxon>
        <taxon>Lythraceae</taxon>
        <taxon>Trapa</taxon>
    </lineage>
</organism>